<dbReference type="AlphaFoldDB" id="A0A9W4W5P0"/>
<feature type="chain" id="PRO_5040967817" description="DUF3718 domain-containing protein" evidence="1">
    <location>
        <begin position="25"/>
        <end position="118"/>
    </location>
</feature>
<dbReference type="EMBL" id="CAMAPC010000012">
    <property type="protein sequence ID" value="CAH9061931.1"/>
    <property type="molecule type" value="Genomic_DNA"/>
</dbReference>
<name>A0A9W4W5P0_9GAMM</name>
<dbReference type="Proteomes" id="UP001152485">
    <property type="component" value="Unassembled WGS sequence"/>
</dbReference>
<organism evidence="3 4">
    <name type="scientific">Pseudoalteromonas holothuriae</name>
    <dbReference type="NCBI Taxonomy" id="2963714"/>
    <lineage>
        <taxon>Bacteria</taxon>
        <taxon>Pseudomonadati</taxon>
        <taxon>Pseudomonadota</taxon>
        <taxon>Gammaproteobacteria</taxon>
        <taxon>Alteromonadales</taxon>
        <taxon>Pseudoalteromonadaceae</taxon>
        <taxon>Pseudoalteromonas</taxon>
    </lineage>
</organism>
<proteinExistence type="predicted"/>
<accession>A0A9W4W5P0</accession>
<evidence type="ECO:0000256" key="1">
    <source>
        <dbReference type="SAM" id="SignalP"/>
    </source>
</evidence>
<gene>
    <name evidence="3" type="ORF">PSECIP111854_02911</name>
    <name evidence="2" type="ORF">PSECIP111951_02531</name>
</gene>
<evidence type="ECO:0000313" key="3">
    <source>
        <dbReference type="EMBL" id="CAH9061931.1"/>
    </source>
</evidence>
<comment type="caution">
    <text evidence="3">The sequence shown here is derived from an EMBL/GenBank/DDBJ whole genome shotgun (WGS) entry which is preliminary data.</text>
</comment>
<dbReference type="RefSeq" id="WP_261593773.1">
    <property type="nucleotide sequence ID" value="NZ_CAMAPC010000012.1"/>
</dbReference>
<evidence type="ECO:0000313" key="2">
    <source>
        <dbReference type="EMBL" id="CAH9061643.1"/>
    </source>
</evidence>
<evidence type="ECO:0008006" key="6">
    <source>
        <dbReference type="Google" id="ProtNLM"/>
    </source>
</evidence>
<dbReference type="Pfam" id="PF12514">
    <property type="entry name" value="DUF3718"/>
    <property type="match status" value="1"/>
</dbReference>
<evidence type="ECO:0000313" key="5">
    <source>
        <dbReference type="Proteomes" id="UP001152485"/>
    </source>
</evidence>
<feature type="signal peptide" evidence="1">
    <location>
        <begin position="1"/>
        <end position="24"/>
    </location>
</feature>
<protein>
    <recommendedName>
        <fullName evidence="6">DUF3718 domain-containing protein</fullName>
    </recommendedName>
</protein>
<reference evidence="3 5" key="1">
    <citation type="submission" date="2022-07" db="EMBL/GenBank/DDBJ databases">
        <authorList>
            <person name="Criscuolo A."/>
        </authorList>
    </citation>
    <scope>NUCLEOTIDE SEQUENCE</scope>
    <source>
        <strain evidence="5">CIP 111951</strain>
        <strain evidence="3">CIP111854</strain>
        <strain evidence="2">CIP111951</strain>
    </source>
</reference>
<dbReference type="EMBL" id="CAMAPD010000012">
    <property type="protein sequence ID" value="CAH9061643.1"/>
    <property type="molecule type" value="Genomic_DNA"/>
</dbReference>
<evidence type="ECO:0000313" key="4">
    <source>
        <dbReference type="Proteomes" id="UP001152467"/>
    </source>
</evidence>
<dbReference type="InterPro" id="IPR022193">
    <property type="entry name" value="DUF3718"/>
</dbReference>
<sequence>MKKLTTFCASATLLASLLTATAHAEQFVAADNTIETNLCMAITENDSYNLRRTMREYRIGLRVVQNELSCNNMSTDQFISKHGLDNSAHSLRFDMNTETHIKDLSASANNLTILVSGS</sequence>
<dbReference type="Proteomes" id="UP001152467">
    <property type="component" value="Unassembled WGS sequence"/>
</dbReference>
<keyword evidence="4" id="KW-1185">Reference proteome</keyword>
<keyword evidence="1" id="KW-0732">Signal</keyword>